<feature type="compositionally biased region" description="Acidic residues" evidence="1">
    <location>
        <begin position="421"/>
        <end position="434"/>
    </location>
</feature>
<feature type="compositionally biased region" description="Basic and acidic residues" evidence="1">
    <location>
        <begin position="161"/>
        <end position="171"/>
    </location>
</feature>
<keyword evidence="3" id="KW-1185">Reference proteome</keyword>
<dbReference type="GeneID" id="54476583"/>
<feature type="compositionally biased region" description="Polar residues" evidence="1">
    <location>
        <begin position="401"/>
        <end position="417"/>
    </location>
</feature>
<dbReference type="Proteomes" id="UP000799767">
    <property type="component" value="Unassembled WGS sequence"/>
</dbReference>
<dbReference type="PANTHER" id="PTHR42068:SF1">
    <property type="entry name" value="YALI0B18964P"/>
    <property type="match status" value="1"/>
</dbReference>
<gene>
    <name evidence="2" type="ORF">BDY17DRAFT_311872</name>
</gene>
<evidence type="ECO:0000313" key="2">
    <source>
        <dbReference type="EMBL" id="KAF2481084.1"/>
    </source>
</evidence>
<feature type="region of interest" description="Disordered" evidence="1">
    <location>
        <begin position="1"/>
        <end position="26"/>
    </location>
</feature>
<feature type="region of interest" description="Disordered" evidence="1">
    <location>
        <begin position="41"/>
        <end position="117"/>
    </location>
</feature>
<feature type="compositionally biased region" description="Low complexity" evidence="1">
    <location>
        <begin position="755"/>
        <end position="773"/>
    </location>
</feature>
<feature type="region of interest" description="Disordered" evidence="1">
    <location>
        <begin position="524"/>
        <end position="556"/>
    </location>
</feature>
<feature type="compositionally biased region" description="Polar residues" evidence="1">
    <location>
        <begin position="232"/>
        <end position="243"/>
    </location>
</feature>
<feature type="compositionally biased region" description="Basic and acidic residues" evidence="1">
    <location>
        <begin position="862"/>
        <end position="876"/>
    </location>
</feature>
<dbReference type="OrthoDB" id="5396252at2759"/>
<feature type="compositionally biased region" description="Low complexity" evidence="1">
    <location>
        <begin position="266"/>
        <end position="275"/>
    </location>
</feature>
<dbReference type="EMBL" id="MU001638">
    <property type="protein sequence ID" value="KAF2481084.1"/>
    <property type="molecule type" value="Genomic_DNA"/>
</dbReference>
<dbReference type="AlphaFoldDB" id="A0A6A6PN70"/>
<dbReference type="PANTHER" id="PTHR42068">
    <property type="entry name" value="YALI0B18964P"/>
    <property type="match status" value="1"/>
</dbReference>
<name>A0A6A6PN70_9PEZI</name>
<feature type="compositionally biased region" description="Polar residues" evidence="1">
    <location>
        <begin position="815"/>
        <end position="824"/>
    </location>
</feature>
<feature type="region of interest" description="Disordered" evidence="1">
    <location>
        <begin position="707"/>
        <end position="876"/>
    </location>
</feature>
<reference evidence="2" key="1">
    <citation type="journal article" date="2020" name="Stud. Mycol.">
        <title>101 Dothideomycetes genomes: a test case for predicting lifestyles and emergence of pathogens.</title>
        <authorList>
            <person name="Haridas S."/>
            <person name="Albert R."/>
            <person name="Binder M."/>
            <person name="Bloem J."/>
            <person name="Labutti K."/>
            <person name="Salamov A."/>
            <person name="Andreopoulos B."/>
            <person name="Baker S."/>
            <person name="Barry K."/>
            <person name="Bills G."/>
            <person name="Bluhm B."/>
            <person name="Cannon C."/>
            <person name="Castanera R."/>
            <person name="Culley D."/>
            <person name="Daum C."/>
            <person name="Ezra D."/>
            <person name="Gonzalez J."/>
            <person name="Henrissat B."/>
            <person name="Kuo A."/>
            <person name="Liang C."/>
            <person name="Lipzen A."/>
            <person name="Lutzoni F."/>
            <person name="Magnuson J."/>
            <person name="Mondo S."/>
            <person name="Nolan M."/>
            <person name="Ohm R."/>
            <person name="Pangilinan J."/>
            <person name="Park H.-J."/>
            <person name="Ramirez L."/>
            <person name="Alfaro M."/>
            <person name="Sun H."/>
            <person name="Tritt A."/>
            <person name="Yoshinaga Y."/>
            <person name="Zwiers L.-H."/>
            <person name="Turgeon B."/>
            <person name="Goodwin S."/>
            <person name="Spatafora J."/>
            <person name="Crous P."/>
            <person name="Grigoriev I."/>
        </authorList>
    </citation>
    <scope>NUCLEOTIDE SEQUENCE</scope>
    <source>
        <strain evidence="2">CBS 113389</strain>
    </source>
</reference>
<organism evidence="2 3">
    <name type="scientific">Neohortaea acidophila</name>
    <dbReference type="NCBI Taxonomy" id="245834"/>
    <lineage>
        <taxon>Eukaryota</taxon>
        <taxon>Fungi</taxon>
        <taxon>Dikarya</taxon>
        <taxon>Ascomycota</taxon>
        <taxon>Pezizomycotina</taxon>
        <taxon>Dothideomycetes</taxon>
        <taxon>Dothideomycetidae</taxon>
        <taxon>Mycosphaerellales</taxon>
        <taxon>Teratosphaeriaceae</taxon>
        <taxon>Neohortaea</taxon>
    </lineage>
</organism>
<proteinExistence type="predicted"/>
<feature type="region of interest" description="Disordered" evidence="1">
    <location>
        <begin position="197"/>
        <end position="491"/>
    </location>
</feature>
<protein>
    <submittedName>
        <fullName evidence="2">Uncharacterized protein</fullName>
    </submittedName>
</protein>
<accession>A0A6A6PN70</accession>
<evidence type="ECO:0000256" key="1">
    <source>
        <dbReference type="SAM" id="MobiDB-lite"/>
    </source>
</evidence>
<dbReference type="RefSeq" id="XP_033587654.1">
    <property type="nucleotide sequence ID" value="XM_033735581.1"/>
</dbReference>
<evidence type="ECO:0000313" key="3">
    <source>
        <dbReference type="Proteomes" id="UP000799767"/>
    </source>
</evidence>
<sequence>MPKNPLKFARRKSAASEEPTTTPAVSSFRVLERPQKINLDGYDRTPLATRPINSPSAVPYPGSIDRLDVCPTRASNSTITSNSSGYYSPSARHSSTSTLPSSVDAEKEPENEELFPRKGRTATVFEEIPFNHNGTKHQRAISSPYMIPAPPVRPKNVATSPERKGGPRRERALTTASYVSTTQPILVPGIDPTDFVGDDVFRPTSGDRWDDLTHAPSPSNGHRRTDTELSFPPQTHSGFTSRHGSPDIIREMPSSPYAWDRRNSSDRLMSSSPRRSPSPEAPPVPLHRSTNGTTPSVSPFQKSFSPSLERSSPPVFDRTLRDRPLSFLREQQIPGDIPEEDDSFVESGSRNATPRAARWLVSRQEDGSLFGSSPTGTPSRAVRPRHGRSASGSPKRMTKAQFEQLQKTGDSNSSQNGAAEEHDEADEYEDDDDMERATRMTKQRQRQEANMSLYRQQMRKVTGAKPTDTDSPPPPNFGRVSPSGSASIHLGGLTGAEPAVAAGTPPHDEEDEDVPLGILQAHGFPRSSRSASRCGDDVSSQLRASGGPSHDNLPPFARRLPVDPYYGAALGQSAAAQPHPGGLVGIIADEERAKAARRGGPNAVAGGYGRAVSSGSALAPQMYAPSAMSMMGLPQMQMMAGQSPEQMQQFMHMQMQLMQNMLAMQQQQQQPGFMPDLNPTPLRANAAPSIRSGRAMSMLNPPSIWEAPQALPRPKTCAPSGINMTRGPPSQAYTPSIAPSERSNVGLPSRYRPVAGSSNGNSEASARTASTSSVMIRQGLNDSSSDMGKSEQGEPPSNATIRAIDKPKGMPRFYSSMTTRSVTSNEDEEEEQQGWAEMQKSREERQKKRKMSLFAGSAGARQGKELSMEELVRNLN</sequence>
<feature type="compositionally biased region" description="Basic and acidic residues" evidence="1">
    <location>
        <begin position="199"/>
        <end position="213"/>
    </location>
</feature>
<feature type="compositionally biased region" description="Polar residues" evidence="1">
    <location>
        <begin position="288"/>
        <end position="310"/>
    </location>
</feature>
<feature type="region of interest" description="Disordered" evidence="1">
    <location>
        <begin position="145"/>
        <end position="171"/>
    </location>
</feature>
<feature type="compositionally biased region" description="Polar residues" evidence="1">
    <location>
        <begin position="73"/>
        <end position="101"/>
    </location>
</feature>